<sequence>MKKKGHLFVIVNYSLLVSMRAHSFFHRMILAGTAVSTHLIFITYLHFGFHVILEEIDFIMDGVDSNTDAINDSITLSS</sequence>
<name>A0A1I7XHD7_HETBA</name>
<protein>
    <submittedName>
        <fullName evidence="3">Ovule protein</fullName>
    </submittedName>
</protein>
<feature type="transmembrane region" description="Helical" evidence="1">
    <location>
        <begin position="28"/>
        <end position="47"/>
    </location>
</feature>
<organism evidence="2 3">
    <name type="scientific">Heterorhabditis bacteriophora</name>
    <name type="common">Entomopathogenic nematode worm</name>
    <dbReference type="NCBI Taxonomy" id="37862"/>
    <lineage>
        <taxon>Eukaryota</taxon>
        <taxon>Metazoa</taxon>
        <taxon>Ecdysozoa</taxon>
        <taxon>Nematoda</taxon>
        <taxon>Chromadorea</taxon>
        <taxon>Rhabditida</taxon>
        <taxon>Rhabditina</taxon>
        <taxon>Rhabditomorpha</taxon>
        <taxon>Strongyloidea</taxon>
        <taxon>Heterorhabditidae</taxon>
        <taxon>Heterorhabditis</taxon>
    </lineage>
</organism>
<proteinExistence type="predicted"/>
<keyword evidence="2" id="KW-1185">Reference proteome</keyword>
<evidence type="ECO:0000313" key="2">
    <source>
        <dbReference type="Proteomes" id="UP000095283"/>
    </source>
</evidence>
<accession>A0A1I7XHD7</accession>
<dbReference type="WBParaSite" id="Hba_17163">
    <property type="protein sequence ID" value="Hba_17163"/>
    <property type="gene ID" value="Hba_17163"/>
</dbReference>
<keyword evidence="1" id="KW-0472">Membrane</keyword>
<dbReference type="AlphaFoldDB" id="A0A1I7XHD7"/>
<evidence type="ECO:0000313" key="3">
    <source>
        <dbReference type="WBParaSite" id="Hba_17163"/>
    </source>
</evidence>
<evidence type="ECO:0000256" key="1">
    <source>
        <dbReference type="SAM" id="Phobius"/>
    </source>
</evidence>
<reference evidence="3" key="1">
    <citation type="submission" date="2016-11" db="UniProtKB">
        <authorList>
            <consortium name="WormBaseParasite"/>
        </authorList>
    </citation>
    <scope>IDENTIFICATION</scope>
</reference>
<keyword evidence="1" id="KW-0812">Transmembrane</keyword>
<dbReference type="Proteomes" id="UP000095283">
    <property type="component" value="Unplaced"/>
</dbReference>
<keyword evidence="1" id="KW-1133">Transmembrane helix</keyword>